<evidence type="ECO:0000313" key="4">
    <source>
        <dbReference type="EMBL" id="KAK5175406.1"/>
    </source>
</evidence>
<dbReference type="PANTHER" id="PTHR38111">
    <property type="entry name" value="ZN(2)-C6 FUNGAL-TYPE DOMAIN-CONTAINING PROTEIN-RELATED"/>
    <property type="match status" value="1"/>
</dbReference>
<evidence type="ECO:0000313" key="5">
    <source>
        <dbReference type="Proteomes" id="UP001337655"/>
    </source>
</evidence>
<dbReference type="Pfam" id="PF00172">
    <property type="entry name" value="Zn_clus"/>
    <property type="match status" value="1"/>
</dbReference>
<evidence type="ECO:0000256" key="1">
    <source>
        <dbReference type="ARBA" id="ARBA00023242"/>
    </source>
</evidence>
<dbReference type="Proteomes" id="UP001337655">
    <property type="component" value="Unassembled WGS sequence"/>
</dbReference>
<dbReference type="InterPro" id="IPR053178">
    <property type="entry name" value="Osmoadaptation_assoc"/>
</dbReference>
<dbReference type="PANTHER" id="PTHR38111:SF11">
    <property type="entry name" value="TRANSCRIPTION FACTOR DOMAIN-CONTAINING PROTEIN-RELATED"/>
    <property type="match status" value="1"/>
</dbReference>
<dbReference type="InterPro" id="IPR021858">
    <property type="entry name" value="Fun_TF"/>
</dbReference>
<feature type="domain" description="Zn(2)-C6 fungal-type" evidence="3">
    <location>
        <begin position="10"/>
        <end position="39"/>
    </location>
</feature>
<reference evidence="4 5" key="1">
    <citation type="submission" date="2023-08" db="EMBL/GenBank/DDBJ databases">
        <title>Black Yeasts Isolated from many extreme environments.</title>
        <authorList>
            <person name="Coleine C."/>
            <person name="Stajich J.E."/>
            <person name="Selbmann L."/>
        </authorList>
    </citation>
    <scope>NUCLEOTIDE SEQUENCE [LARGE SCALE GENOMIC DNA]</scope>
    <source>
        <strain evidence="4 5">CCFEE 5935</strain>
    </source>
</reference>
<feature type="region of interest" description="Disordered" evidence="2">
    <location>
        <begin position="57"/>
        <end position="79"/>
    </location>
</feature>
<comment type="caution">
    <text evidence="4">The sequence shown here is derived from an EMBL/GenBank/DDBJ whole genome shotgun (WGS) entry which is preliminary data.</text>
</comment>
<gene>
    <name evidence="4" type="ORF">LTR77_000545</name>
</gene>
<dbReference type="GO" id="GO:0008270">
    <property type="term" value="F:zinc ion binding"/>
    <property type="evidence" value="ECO:0007669"/>
    <property type="project" value="InterPro"/>
</dbReference>
<dbReference type="GeneID" id="89921895"/>
<organism evidence="4 5">
    <name type="scientific">Saxophila tyrrhenica</name>
    <dbReference type="NCBI Taxonomy" id="1690608"/>
    <lineage>
        <taxon>Eukaryota</taxon>
        <taxon>Fungi</taxon>
        <taxon>Dikarya</taxon>
        <taxon>Ascomycota</taxon>
        <taxon>Pezizomycotina</taxon>
        <taxon>Dothideomycetes</taxon>
        <taxon>Dothideomycetidae</taxon>
        <taxon>Mycosphaerellales</taxon>
        <taxon>Extremaceae</taxon>
        <taxon>Saxophila</taxon>
    </lineage>
</organism>
<dbReference type="Pfam" id="PF11951">
    <property type="entry name" value="Fungal_trans_2"/>
    <property type="match status" value="1"/>
</dbReference>
<dbReference type="RefSeq" id="XP_064664044.1">
    <property type="nucleotide sequence ID" value="XM_064797810.1"/>
</dbReference>
<dbReference type="EMBL" id="JAVRRT010000001">
    <property type="protein sequence ID" value="KAK5175406.1"/>
    <property type="molecule type" value="Genomic_DNA"/>
</dbReference>
<protein>
    <recommendedName>
        <fullName evidence="3">Zn(2)-C6 fungal-type domain-containing protein</fullName>
    </recommendedName>
</protein>
<evidence type="ECO:0000259" key="3">
    <source>
        <dbReference type="PROSITE" id="PS50048"/>
    </source>
</evidence>
<sequence>MVGVPGRSRGCSTCKQRRVKCDQEKPCGQCTKAKRECLYPQNHIFVHHEGNHKTVYRKSDKDRTVKKSGLPAPTPTSDTPCLPPKSFTSLAILQPIGTLSVLKQQFLSEACSKELLQSRELNAPKPWTYSLSTFAGSVYALNSAPLSCYTAWIGRRNREPWLVEASRRLYIQGLKEVQAAINDPTTALRDETLAACLTLIIYEALECPDRSRSGYAAHVAGCARIVKMRGPSMHQHGAAHQLFGAFRYIALFHDVELHKPSFLSSPAWTTLPWQDRDKTMNDRLFDLLSLAPEVLQKSDRLPSIAPGAFMPALLDLAHDVAMTDSKLQAFYAELVESSPDPLYWEEPSRGVTLEGNLQSNPLQVDCETTAFRFRDYDTATTLCTYWALLAMSWSGMTDIQNTLLDMTRNNLICAQLVPAVKHLTLEARDWLDPVRKVLKGVRFCSTEGTGEVGPTKLAIPLDIVTDVMKGRSGCAKERAEAVRIGEEISSRFLRIMQFKDPPLRESA</sequence>
<keyword evidence="1" id="KW-0539">Nucleus</keyword>
<dbReference type="SUPFAM" id="SSF57701">
    <property type="entry name" value="Zn2/Cys6 DNA-binding domain"/>
    <property type="match status" value="1"/>
</dbReference>
<name>A0AAV9PN61_9PEZI</name>
<proteinExistence type="predicted"/>
<dbReference type="CDD" id="cd00067">
    <property type="entry name" value="GAL4"/>
    <property type="match status" value="1"/>
</dbReference>
<dbReference type="AlphaFoldDB" id="A0AAV9PN61"/>
<dbReference type="GO" id="GO:0000981">
    <property type="term" value="F:DNA-binding transcription factor activity, RNA polymerase II-specific"/>
    <property type="evidence" value="ECO:0007669"/>
    <property type="project" value="InterPro"/>
</dbReference>
<dbReference type="InterPro" id="IPR036864">
    <property type="entry name" value="Zn2-C6_fun-type_DNA-bd_sf"/>
</dbReference>
<dbReference type="SMART" id="SM00066">
    <property type="entry name" value="GAL4"/>
    <property type="match status" value="1"/>
</dbReference>
<dbReference type="PROSITE" id="PS50048">
    <property type="entry name" value="ZN2_CY6_FUNGAL_2"/>
    <property type="match status" value="1"/>
</dbReference>
<evidence type="ECO:0000256" key="2">
    <source>
        <dbReference type="SAM" id="MobiDB-lite"/>
    </source>
</evidence>
<dbReference type="PROSITE" id="PS00463">
    <property type="entry name" value="ZN2_CY6_FUNGAL_1"/>
    <property type="match status" value="1"/>
</dbReference>
<dbReference type="InterPro" id="IPR001138">
    <property type="entry name" value="Zn2Cys6_DnaBD"/>
</dbReference>
<dbReference type="Gene3D" id="4.10.240.10">
    <property type="entry name" value="Zn(2)-C6 fungal-type DNA-binding domain"/>
    <property type="match status" value="1"/>
</dbReference>
<keyword evidence="5" id="KW-1185">Reference proteome</keyword>
<accession>A0AAV9PN61</accession>